<dbReference type="EMBL" id="AOHY01000002">
    <property type="protein sequence ID" value="ELY52712.1"/>
    <property type="molecule type" value="Genomic_DNA"/>
</dbReference>
<evidence type="ECO:0000313" key="3">
    <source>
        <dbReference type="Proteomes" id="UP000011690"/>
    </source>
</evidence>
<name>L9WTF3_9EURY</name>
<feature type="compositionally biased region" description="Polar residues" evidence="1">
    <location>
        <begin position="1"/>
        <end position="13"/>
    </location>
</feature>
<dbReference type="RefSeq" id="WP_006064365.1">
    <property type="nucleotide sequence ID" value="NZ_AOHY01000002.1"/>
</dbReference>
<feature type="region of interest" description="Disordered" evidence="1">
    <location>
        <begin position="1"/>
        <end position="24"/>
    </location>
</feature>
<dbReference type="GO" id="GO:0016787">
    <property type="term" value="F:hydrolase activity"/>
    <property type="evidence" value="ECO:0007669"/>
    <property type="project" value="UniProtKB-KW"/>
</dbReference>
<protein>
    <submittedName>
        <fullName evidence="2">Hydrolase</fullName>
    </submittedName>
</protein>
<organism evidence="2 3">
    <name type="scientific">Natronorubrum bangense JCM 10635</name>
    <dbReference type="NCBI Taxonomy" id="1227500"/>
    <lineage>
        <taxon>Archaea</taxon>
        <taxon>Methanobacteriati</taxon>
        <taxon>Methanobacteriota</taxon>
        <taxon>Stenosarchaea group</taxon>
        <taxon>Halobacteria</taxon>
        <taxon>Halobacteriales</taxon>
        <taxon>Natrialbaceae</taxon>
        <taxon>Natronorubrum</taxon>
    </lineage>
</organism>
<keyword evidence="3" id="KW-1185">Reference proteome</keyword>
<evidence type="ECO:0000256" key="1">
    <source>
        <dbReference type="SAM" id="MobiDB-lite"/>
    </source>
</evidence>
<keyword evidence="2" id="KW-0378">Hydrolase</keyword>
<proteinExistence type="predicted"/>
<sequence>MAATNPSPRTSQADDTDDAGVGMAHLTVVPTNFDATVDDDSDE</sequence>
<dbReference type="eggNOG" id="arCOG11311">
    <property type="taxonomic scope" value="Archaea"/>
</dbReference>
<comment type="caution">
    <text evidence="2">The sequence shown here is derived from an EMBL/GenBank/DDBJ whole genome shotgun (WGS) entry which is preliminary data.</text>
</comment>
<evidence type="ECO:0000313" key="2">
    <source>
        <dbReference type="EMBL" id="ELY52712.1"/>
    </source>
</evidence>
<dbReference type="GeneID" id="79031589"/>
<dbReference type="AlphaFoldDB" id="L9WTF3"/>
<gene>
    <name evidence="2" type="ORF">C494_00682</name>
</gene>
<dbReference type="PATRIC" id="fig|1227500.6.peg.135"/>
<dbReference type="Proteomes" id="UP000011690">
    <property type="component" value="Unassembled WGS sequence"/>
</dbReference>
<reference evidence="2 3" key="1">
    <citation type="journal article" date="2014" name="PLoS Genet.">
        <title>Phylogenetically driven sequencing of extremely halophilic archaea reveals strategies for static and dynamic osmo-response.</title>
        <authorList>
            <person name="Becker E.A."/>
            <person name="Seitzer P.M."/>
            <person name="Tritt A."/>
            <person name="Larsen D."/>
            <person name="Krusor M."/>
            <person name="Yao A.I."/>
            <person name="Wu D."/>
            <person name="Madern D."/>
            <person name="Eisen J.A."/>
            <person name="Darling A.E."/>
            <person name="Facciotti M.T."/>
        </authorList>
    </citation>
    <scope>NUCLEOTIDE SEQUENCE [LARGE SCALE GENOMIC DNA]</scope>
    <source>
        <strain evidence="2 3">JCM 10635</strain>
    </source>
</reference>
<accession>L9WTF3</accession>